<keyword evidence="2" id="KW-0472">Membrane</keyword>
<keyword evidence="2" id="KW-0812">Transmembrane</keyword>
<protein>
    <submittedName>
        <fullName evidence="3">Membrane protein-like protein</fullName>
    </submittedName>
</protein>
<dbReference type="AlphaFoldDB" id="A0A0H2XRD4"/>
<evidence type="ECO:0000256" key="2">
    <source>
        <dbReference type="SAM" id="Phobius"/>
    </source>
</evidence>
<feature type="region of interest" description="Disordered" evidence="1">
    <location>
        <begin position="1"/>
        <end position="22"/>
    </location>
</feature>
<reference evidence="3" key="1">
    <citation type="submission" date="2006-05" db="EMBL/GenBank/DDBJ databases">
        <title>Complete sequence of chromosome 1 of Burkholderia cenocepacia AU 1054.</title>
        <authorList>
            <consortium name="US DOE Joint Genome Institute"/>
            <person name="Copeland A."/>
            <person name="Lucas S."/>
            <person name="Lapidus A."/>
            <person name="Barry K."/>
            <person name="Detter J.C."/>
            <person name="Glavina del Rio T."/>
            <person name="Hammon N."/>
            <person name="Israni S."/>
            <person name="Dalin E."/>
            <person name="Tice H."/>
            <person name="Pitluck S."/>
            <person name="Chain P."/>
            <person name="Malfatti S."/>
            <person name="Shin M."/>
            <person name="Vergez L."/>
            <person name="Schmutz J."/>
            <person name="Larimer F."/>
            <person name="Land M."/>
            <person name="Hauser L."/>
            <person name="Kyrpides N."/>
            <person name="Lykidis A."/>
            <person name="LiPuma J.J."/>
            <person name="Konstantinidis K."/>
            <person name="Tiedje J.M."/>
            <person name="Richardson P."/>
        </authorList>
    </citation>
    <scope>NUCLEOTIDE SEQUENCE [LARGE SCALE GENOMIC DNA]</scope>
    <source>
        <strain evidence="3">AU 1054</strain>
    </source>
</reference>
<gene>
    <name evidence="3" type="ordered locus">Bcen_2146</name>
</gene>
<proteinExistence type="predicted"/>
<evidence type="ECO:0000256" key="1">
    <source>
        <dbReference type="SAM" id="MobiDB-lite"/>
    </source>
</evidence>
<keyword evidence="2" id="KW-1133">Transmembrane helix</keyword>
<feature type="transmembrane region" description="Helical" evidence="2">
    <location>
        <begin position="132"/>
        <end position="151"/>
    </location>
</feature>
<name>A0A0H2XRD4_BURO1</name>
<feature type="transmembrane region" description="Helical" evidence="2">
    <location>
        <begin position="189"/>
        <end position="208"/>
    </location>
</feature>
<feature type="compositionally biased region" description="Basic and acidic residues" evidence="1">
    <location>
        <begin position="7"/>
        <end position="22"/>
    </location>
</feature>
<feature type="region of interest" description="Disordered" evidence="1">
    <location>
        <begin position="103"/>
        <end position="125"/>
    </location>
</feature>
<dbReference type="HOGENOM" id="CLU_084697_0_0_4"/>
<feature type="transmembrane region" description="Helical" evidence="2">
    <location>
        <begin position="267"/>
        <end position="289"/>
    </location>
</feature>
<organism evidence="3">
    <name type="scientific">Burkholderia orbicola (strain AU 1054)</name>
    <dbReference type="NCBI Taxonomy" id="331271"/>
    <lineage>
        <taxon>Bacteria</taxon>
        <taxon>Pseudomonadati</taxon>
        <taxon>Pseudomonadota</taxon>
        <taxon>Betaproteobacteria</taxon>
        <taxon>Burkholderiales</taxon>
        <taxon>Burkholderiaceae</taxon>
        <taxon>Burkholderia</taxon>
        <taxon>Burkholderia cepacia complex</taxon>
        <taxon>Burkholderia orbicola</taxon>
    </lineage>
</organism>
<evidence type="ECO:0000313" key="3">
    <source>
        <dbReference type="EMBL" id="ABF77047.1"/>
    </source>
</evidence>
<feature type="transmembrane region" description="Helical" evidence="2">
    <location>
        <begin position="163"/>
        <end position="182"/>
    </location>
</feature>
<dbReference type="EMBL" id="CP000378">
    <property type="protein sequence ID" value="ABF77047.1"/>
    <property type="molecule type" value="Genomic_DNA"/>
</dbReference>
<sequence length="345" mass="37364">MVTRLASRRDSPFRTRRHETLEPLRMEMDRPRETVRPAPYNRLQNPVATSPNRTAAALKCACPTTGPDRVPAAIHMMFDGPTIVSGHDPPDVSSHAVSALALRSGSPARQPLQPGRRPVRAPRARRPPMSRLLPVVRGVAAGGAVAAYQVGAHYASATPDAHGLGLAMALVPPLLLALGAALRSPRRAWLVPAWLLAAAALWAARAPLARHFEWGLYLEHVSFNVAMALLFGRTLVAGDVPLCTRFAAMIHGTVTPAVARYTRRITLAWTLFFVAIAAVSTLLFATAPIVTWSTFANYLSLPLVAVMFAAEHACRRVALPHEPRPRMVDAVRAYRATTHASQAAR</sequence>
<accession>A0A0H2XRD4</accession>